<dbReference type="Proteomes" id="UP001495147">
    <property type="component" value="Unassembled WGS sequence"/>
</dbReference>
<evidence type="ECO:0000256" key="7">
    <source>
        <dbReference type="SAM" id="MobiDB-lite"/>
    </source>
</evidence>
<dbReference type="NCBIfam" id="TIGR01280">
    <property type="entry name" value="xseB"/>
    <property type="match status" value="1"/>
</dbReference>
<evidence type="ECO:0000256" key="1">
    <source>
        <dbReference type="ARBA" id="ARBA00009998"/>
    </source>
</evidence>
<dbReference type="EC" id="3.1.11.6" evidence="6"/>
<dbReference type="EMBL" id="JBDPZD010000002">
    <property type="protein sequence ID" value="MEO3691088.1"/>
    <property type="molecule type" value="Genomic_DNA"/>
</dbReference>
<proteinExistence type="inferred from homology"/>
<accession>A0ABV0G035</accession>
<dbReference type="InterPro" id="IPR037004">
    <property type="entry name" value="Exonuc_VII_ssu_sf"/>
</dbReference>
<comment type="subunit">
    <text evidence="6">Heterooligomer composed of large and small subunits.</text>
</comment>
<keyword evidence="5 6" id="KW-0269">Exonuclease</keyword>
<evidence type="ECO:0000256" key="5">
    <source>
        <dbReference type="ARBA" id="ARBA00022839"/>
    </source>
</evidence>
<dbReference type="SUPFAM" id="SSF116842">
    <property type="entry name" value="XseB-like"/>
    <property type="match status" value="1"/>
</dbReference>
<dbReference type="HAMAP" id="MF_00337">
    <property type="entry name" value="Exonuc_7_S"/>
    <property type="match status" value="1"/>
</dbReference>
<feature type="compositionally biased region" description="Polar residues" evidence="7">
    <location>
        <begin position="1"/>
        <end position="10"/>
    </location>
</feature>
<keyword evidence="2 6" id="KW-0963">Cytoplasm</keyword>
<organism evidence="8 9">
    <name type="scientific">Roseateles paludis</name>
    <dbReference type="NCBI Taxonomy" id="3145238"/>
    <lineage>
        <taxon>Bacteria</taxon>
        <taxon>Pseudomonadati</taxon>
        <taxon>Pseudomonadota</taxon>
        <taxon>Betaproteobacteria</taxon>
        <taxon>Burkholderiales</taxon>
        <taxon>Sphaerotilaceae</taxon>
        <taxon>Roseateles</taxon>
    </lineage>
</organism>
<keyword evidence="4 6" id="KW-0378">Hydrolase</keyword>
<feature type="compositionally biased region" description="Basic and acidic residues" evidence="7">
    <location>
        <begin position="11"/>
        <end position="20"/>
    </location>
</feature>
<dbReference type="Pfam" id="PF02609">
    <property type="entry name" value="Exonuc_VII_S"/>
    <property type="match status" value="1"/>
</dbReference>
<evidence type="ECO:0000313" key="8">
    <source>
        <dbReference type="EMBL" id="MEO3691088.1"/>
    </source>
</evidence>
<evidence type="ECO:0000256" key="4">
    <source>
        <dbReference type="ARBA" id="ARBA00022801"/>
    </source>
</evidence>
<dbReference type="Gene3D" id="1.10.287.1040">
    <property type="entry name" value="Exonuclease VII, small subunit"/>
    <property type="match status" value="1"/>
</dbReference>
<evidence type="ECO:0000256" key="2">
    <source>
        <dbReference type="ARBA" id="ARBA00022490"/>
    </source>
</evidence>
<sequence>MSKSATSRSRTAPEEPSYERALEELERLVAGMEGQQLPLDQLLESYRRGAELLGICRAKLAAVEQQVKVLDEGELKSWQGD</sequence>
<dbReference type="PANTHER" id="PTHR34137">
    <property type="entry name" value="EXODEOXYRIBONUCLEASE 7 SMALL SUBUNIT"/>
    <property type="match status" value="1"/>
</dbReference>
<dbReference type="GO" id="GO:0008855">
    <property type="term" value="F:exodeoxyribonuclease VII activity"/>
    <property type="evidence" value="ECO:0007669"/>
    <property type="project" value="UniProtKB-EC"/>
</dbReference>
<dbReference type="PIRSF" id="PIRSF006488">
    <property type="entry name" value="Exonuc_VII_S"/>
    <property type="match status" value="1"/>
</dbReference>
<evidence type="ECO:0000313" key="9">
    <source>
        <dbReference type="Proteomes" id="UP001495147"/>
    </source>
</evidence>
<keyword evidence="9" id="KW-1185">Reference proteome</keyword>
<dbReference type="RefSeq" id="WP_347703931.1">
    <property type="nucleotide sequence ID" value="NZ_JBDPZD010000002.1"/>
</dbReference>
<evidence type="ECO:0000256" key="6">
    <source>
        <dbReference type="HAMAP-Rule" id="MF_00337"/>
    </source>
</evidence>
<protein>
    <recommendedName>
        <fullName evidence="6">Exodeoxyribonuclease 7 small subunit</fullName>
        <ecNumber evidence="6">3.1.11.6</ecNumber>
    </recommendedName>
    <alternativeName>
        <fullName evidence="6">Exodeoxyribonuclease VII small subunit</fullName>
        <shortName evidence="6">Exonuclease VII small subunit</shortName>
    </alternativeName>
</protein>
<reference evidence="8 9" key="1">
    <citation type="submission" date="2024-05" db="EMBL/GenBank/DDBJ databases">
        <title>Roseateles sp. DJS-2-20 16S ribosomal RNA gene Genome sequencing and assembly.</title>
        <authorList>
            <person name="Woo H."/>
        </authorList>
    </citation>
    <scope>NUCLEOTIDE SEQUENCE [LARGE SCALE GENOMIC DNA]</scope>
    <source>
        <strain evidence="8 9">DJS-2-20</strain>
    </source>
</reference>
<dbReference type="InterPro" id="IPR003761">
    <property type="entry name" value="Exonuc_VII_S"/>
</dbReference>
<comment type="subcellular location">
    <subcellularLocation>
        <location evidence="6">Cytoplasm</location>
    </subcellularLocation>
</comment>
<comment type="function">
    <text evidence="6">Bidirectionally degrades single-stranded DNA into large acid-insoluble oligonucleotides, which are then degraded further into small acid-soluble oligonucleotides.</text>
</comment>
<keyword evidence="3 6" id="KW-0540">Nuclease</keyword>
<comment type="similarity">
    <text evidence="1 6">Belongs to the XseB family.</text>
</comment>
<gene>
    <name evidence="6 8" type="primary">xseB</name>
    <name evidence="8" type="ORF">ABDJ85_06365</name>
</gene>
<comment type="caution">
    <text evidence="8">The sequence shown here is derived from an EMBL/GenBank/DDBJ whole genome shotgun (WGS) entry which is preliminary data.</text>
</comment>
<comment type="catalytic activity">
    <reaction evidence="6">
        <text>Exonucleolytic cleavage in either 5'- to 3'- or 3'- to 5'-direction to yield nucleoside 5'-phosphates.</text>
        <dbReference type="EC" id="3.1.11.6"/>
    </reaction>
</comment>
<evidence type="ECO:0000256" key="3">
    <source>
        <dbReference type="ARBA" id="ARBA00022722"/>
    </source>
</evidence>
<name>A0ABV0G035_9BURK</name>
<dbReference type="PANTHER" id="PTHR34137:SF1">
    <property type="entry name" value="EXODEOXYRIBONUCLEASE 7 SMALL SUBUNIT"/>
    <property type="match status" value="1"/>
</dbReference>
<feature type="region of interest" description="Disordered" evidence="7">
    <location>
        <begin position="1"/>
        <end position="20"/>
    </location>
</feature>